<dbReference type="AlphaFoldDB" id="A0A285D108"/>
<evidence type="ECO:0000256" key="8">
    <source>
        <dbReference type="HAMAP-Rule" id="MF_00912"/>
    </source>
</evidence>
<dbReference type="Proteomes" id="UP000219546">
    <property type="component" value="Unassembled WGS sequence"/>
</dbReference>
<evidence type="ECO:0000256" key="3">
    <source>
        <dbReference type="ARBA" id="ARBA00022618"/>
    </source>
</evidence>
<feature type="transmembrane region" description="Helical" evidence="8">
    <location>
        <begin position="28"/>
        <end position="45"/>
    </location>
</feature>
<dbReference type="PROSITE" id="PS51779">
    <property type="entry name" value="POTRA"/>
    <property type="match status" value="1"/>
</dbReference>
<dbReference type="PANTHER" id="PTHR37820:SF1">
    <property type="entry name" value="CELL DIVISION PROTEIN FTSQ"/>
    <property type="match status" value="1"/>
</dbReference>
<keyword evidence="5 8" id="KW-1133">Transmembrane helix</keyword>
<dbReference type="HAMAP" id="MF_00912">
    <property type="entry name" value="DivIB"/>
    <property type="match status" value="1"/>
</dbReference>
<dbReference type="InterPro" id="IPR013685">
    <property type="entry name" value="POTRA_FtsQ_type"/>
</dbReference>
<dbReference type="GO" id="GO:0005886">
    <property type="term" value="C:plasma membrane"/>
    <property type="evidence" value="ECO:0007669"/>
    <property type="project" value="UniProtKB-SubCell"/>
</dbReference>
<dbReference type="Pfam" id="PF03799">
    <property type="entry name" value="FtsQ_DivIB_C"/>
    <property type="match status" value="1"/>
</dbReference>
<dbReference type="RefSeq" id="WP_097159497.1">
    <property type="nucleotide sequence ID" value="NZ_JBEPMQ010000007.1"/>
</dbReference>
<evidence type="ECO:0000256" key="9">
    <source>
        <dbReference type="SAM" id="MobiDB-lite"/>
    </source>
</evidence>
<dbReference type="InterPro" id="IPR005548">
    <property type="entry name" value="Cell_div_FtsQ/DivIB_C"/>
</dbReference>
<evidence type="ECO:0000256" key="6">
    <source>
        <dbReference type="ARBA" id="ARBA00023136"/>
    </source>
</evidence>
<dbReference type="GO" id="GO:0032153">
    <property type="term" value="C:cell division site"/>
    <property type="evidence" value="ECO:0007669"/>
    <property type="project" value="UniProtKB-UniRule"/>
</dbReference>
<keyword evidence="4 8" id="KW-0812">Transmembrane</keyword>
<dbReference type="InterPro" id="IPR050487">
    <property type="entry name" value="FtsQ_DivIB"/>
</dbReference>
<evidence type="ECO:0000256" key="2">
    <source>
        <dbReference type="ARBA" id="ARBA00022475"/>
    </source>
</evidence>
<dbReference type="GO" id="GO:0043093">
    <property type="term" value="P:FtsZ-dependent cytokinesis"/>
    <property type="evidence" value="ECO:0007669"/>
    <property type="project" value="UniProtKB-UniRule"/>
</dbReference>
<evidence type="ECO:0000256" key="4">
    <source>
        <dbReference type="ARBA" id="ARBA00022692"/>
    </source>
</evidence>
<protein>
    <recommendedName>
        <fullName evidence="8">Cell division protein DivIB</fullName>
    </recommendedName>
</protein>
<dbReference type="EMBL" id="OAOP01000007">
    <property type="protein sequence ID" value="SNX73449.1"/>
    <property type="molecule type" value="Genomic_DNA"/>
</dbReference>
<feature type="domain" description="POTRA" evidence="10">
    <location>
        <begin position="50"/>
        <end position="118"/>
    </location>
</feature>
<dbReference type="OrthoDB" id="1819027at2"/>
<reference evidence="11 12" key="1">
    <citation type="submission" date="2017-08" db="EMBL/GenBank/DDBJ databases">
        <authorList>
            <person name="de Groot N.N."/>
        </authorList>
    </citation>
    <scope>NUCLEOTIDE SEQUENCE [LARGE SCALE GENOMIC DNA]</scope>
    <source>
        <strain evidence="11 12">JC228</strain>
    </source>
</reference>
<dbReference type="Pfam" id="PF08478">
    <property type="entry name" value="POTRA_1"/>
    <property type="match status" value="1"/>
</dbReference>
<accession>A0A285D108</accession>
<feature type="compositionally biased region" description="Acidic residues" evidence="9">
    <location>
        <begin position="249"/>
        <end position="278"/>
    </location>
</feature>
<comment type="subcellular location">
    <subcellularLocation>
        <location evidence="8">Cell membrane</location>
        <topology evidence="8">Single-pass type II membrane protein</topology>
    </subcellularLocation>
    <subcellularLocation>
        <location evidence="1">Membrane</location>
    </subcellularLocation>
    <text evidence="8">Localizes to the division septum.</text>
</comment>
<keyword evidence="3 8" id="KW-0132">Cell division</keyword>
<sequence length="278" mass="31949">MDKSKVVSLEDRIPKIKKERRRKANRKIIFIILMFFLLIGCIIYFQSPLSHVQTIEVNGNDHVKEAEIVTQSGLSANVNIWSLDESEIANKIREIDQIQNASVSIKWPNDVSIEVSEWRRVAYYKKDLEFFPILENGEMLKEKEASIPVHAPILFEFDGGQALEKMVQELIKLPQEVVRSISEIYFTPTDNDPYSLTVYMNDGFEVKATIRTFSKKMVHYPSIASQLDPSIKGYVDLTVGAYFRPYETAETDEEDQELVLDENEESLEGNDEEVESEG</sequence>
<evidence type="ECO:0000256" key="5">
    <source>
        <dbReference type="ARBA" id="ARBA00022989"/>
    </source>
</evidence>
<evidence type="ECO:0000256" key="1">
    <source>
        <dbReference type="ARBA" id="ARBA00004370"/>
    </source>
</evidence>
<proteinExistence type="inferred from homology"/>
<dbReference type="InterPro" id="IPR034746">
    <property type="entry name" value="POTRA"/>
</dbReference>
<gene>
    <name evidence="8" type="primary">divIB</name>
    <name evidence="11" type="ORF">SAMN05877753_10770</name>
</gene>
<evidence type="ECO:0000313" key="11">
    <source>
        <dbReference type="EMBL" id="SNX73449.1"/>
    </source>
</evidence>
<organism evidence="11 12">
    <name type="scientific">Bacillus oleivorans</name>
    <dbReference type="NCBI Taxonomy" id="1448271"/>
    <lineage>
        <taxon>Bacteria</taxon>
        <taxon>Bacillati</taxon>
        <taxon>Bacillota</taxon>
        <taxon>Bacilli</taxon>
        <taxon>Bacillales</taxon>
        <taxon>Bacillaceae</taxon>
        <taxon>Bacillus</taxon>
    </lineage>
</organism>
<comment type="similarity">
    <text evidence="8">Belongs to the FtsQ/DivIB family. DivIB subfamily.</text>
</comment>
<comment type="function">
    <text evidence="8">Cell division protein that may be involved in stabilizing or promoting the assembly of the division complex.</text>
</comment>
<dbReference type="PANTHER" id="PTHR37820">
    <property type="entry name" value="CELL DIVISION PROTEIN DIVIB"/>
    <property type="match status" value="1"/>
</dbReference>
<evidence type="ECO:0000259" key="10">
    <source>
        <dbReference type="PROSITE" id="PS51779"/>
    </source>
</evidence>
<keyword evidence="12" id="KW-1185">Reference proteome</keyword>
<dbReference type="Gene3D" id="3.40.50.10960">
    <property type="match status" value="1"/>
</dbReference>
<dbReference type="InterPro" id="IPR026580">
    <property type="entry name" value="DivIB"/>
</dbReference>
<keyword evidence="6 8" id="KW-0472">Membrane</keyword>
<evidence type="ECO:0000313" key="12">
    <source>
        <dbReference type="Proteomes" id="UP000219546"/>
    </source>
</evidence>
<evidence type="ECO:0000256" key="7">
    <source>
        <dbReference type="ARBA" id="ARBA00023306"/>
    </source>
</evidence>
<name>A0A285D108_9BACI</name>
<keyword evidence="2 8" id="KW-1003">Cell membrane</keyword>
<feature type="region of interest" description="Disordered" evidence="9">
    <location>
        <begin position="248"/>
        <end position="278"/>
    </location>
</feature>
<keyword evidence="7 8" id="KW-0131">Cell cycle</keyword>
<dbReference type="Gene3D" id="3.10.20.310">
    <property type="entry name" value="membrane protein fhac"/>
    <property type="match status" value="1"/>
</dbReference>